<dbReference type="Gene3D" id="3.40.640.10">
    <property type="entry name" value="Type I PLP-dependent aspartate aminotransferase-like (Major domain)"/>
    <property type="match status" value="1"/>
</dbReference>
<protein>
    <submittedName>
        <fullName evidence="7">Pyridoxal phosphate-dependent decarboxylase family protein</fullName>
    </submittedName>
</protein>
<evidence type="ECO:0000313" key="8">
    <source>
        <dbReference type="Proteomes" id="UP001589792"/>
    </source>
</evidence>
<evidence type="ECO:0000256" key="4">
    <source>
        <dbReference type="ARBA" id="ARBA00022898"/>
    </source>
</evidence>
<evidence type="ECO:0000256" key="2">
    <source>
        <dbReference type="ARBA" id="ARBA00009533"/>
    </source>
</evidence>
<dbReference type="InterPro" id="IPR015421">
    <property type="entry name" value="PyrdxlP-dep_Trfase_major"/>
</dbReference>
<dbReference type="InterPro" id="IPR015424">
    <property type="entry name" value="PyrdxlP-dep_Trfase"/>
</dbReference>
<dbReference type="PRINTS" id="PR00800">
    <property type="entry name" value="YHDCRBOXLASE"/>
</dbReference>
<dbReference type="PANTHER" id="PTHR11999">
    <property type="entry name" value="GROUP II PYRIDOXAL-5-PHOSPHATE DECARBOXYLASE"/>
    <property type="match status" value="1"/>
</dbReference>
<evidence type="ECO:0000256" key="3">
    <source>
        <dbReference type="ARBA" id="ARBA00022793"/>
    </source>
</evidence>
<dbReference type="PANTHER" id="PTHR11999:SF70">
    <property type="entry name" value="MIP05841P"/>
    <property type="match status" value="1"/>
</dbReference>
<evidence type="ECO:0000313" key="7">
    <source>
        <dbReference type="EMBL" id="MFC0227317.1"/>
    </source>
</evidence>
<dbReference type="Proteomes" id="UP001589792">
    <property type="component" value="Unassembled WGS sequence"/>
</dbReference>
<keyword evidence="8" id="KW-1185">Reference proteome</keyword>
<proteinExistence type="inferred from homology"/>
<name>A0ABV6EEA9_9GAMM</name>
<dbReference type="Pfam" id="PF00282">
    <property type="entry name" value="Pyridoxal_deC"/>
    <property type="match status" value="1"/>
</dbReference>
<gene>
    <name evidence="7" type="ORF">ACFFJ3_12505</name>
</gene>
<dbReference type="InterPro" id="IPR002129">
    <property type="entry name" value="PyrdxlP-dep_de-COase"/>
</dbReference>
<organism evidence="7 8">
    <name type="scientific">Serratia aquatilis</name>
    <dbReference type="NCBI Taxonomy" id="1737515"/>
    <lineage>
        <taxon>Bacteria</taxon>
        <taxon>Pseudomonadati</taxon>
        <taxon>Pseudomonadota</taxon>
        <taxon>Gammaproteobacteria</taxon>
        <taxon>Enterobacterales</taxon>
        <taxon>Yersiniaceae</taxon>
        <taxon>Serratia</taxon>
    </lineage>
</organism>
<sequence>MHPLLQQDLEDLPSILDHTNQLAQVFLAGLDGRPVCPPIAEQQLKAGDEQLSAEGCGALAALDSFWQRYAPGISGSAGPRYFGFVTGGSTPASLAADWLVSTIDQNSLLSNDTIAAAIELATIEQLKALLHLPASFTGSFVSGATMANFVGMAIGRQWLGQQRGIDVAQLGLSALGHVQVLSANAHSSSVKALSMLGIGRDALKSIARLVDSEVIDTEALERHLAATSDLPTIVLASAGTVNTASYDDLPALLALRERYPFWLHVDAAFGGIAACSPSYSHLLEGWQFADSITVDAHKWLNVPYDSAIQFTRHMSTQMQVFQNNSAYLEAPSLRPDDYLHLTPENSRRFRALPLWMALKAYGRSGMQEIVERNVMLARRFGDSLAASNGFRLLAPVNLNVVCFALEDISGDTEATRNHFIRLLDLHGVVRCTPTHFNGQPAIRAALVNWMTEDRDIALALASMQTCRTLLEE</sequence>
<evidence type="ECO:0000256" key="6">
    <source>
        <dbReference type="RuleBase" id="RU000382"/>
    </source>
</evidence>
<keyword evidence="3" id="KW-0210">Decarboxylase</keyword>
<keyword evidence="5 6" id="KW-0456">Lyase</keyword>
<comment type="similarity">
    <text evidence="2 6">Belongs to the group II decarboxylase family.</text>
</comment>
<keyword evidence="4 6" id="KW-0663">Pyridoxal phosphate</keyword>
<accession>A0ABV6EEA9</accession>
<dbReference type="SUPFAM" id="SSF53383">
    <property type="entry name" value="PLP-dependent transferases"/>
    <property type="match status" value="1"/>
</dbReference>
<dbReference type="InterPro" id="IPR015422">
    <property type="entry name" value="PyrdxlP-dep_Trfase_small"/>
</dbReference>
<evidence type="ECO:0000256" key="1">
    <source>
        <dbReference type="ARBA" id="ARBA00001933"/>
    </source>
</evidence>
<comment type="cofactor">
    <cofactor evidence="1 6">
        <name>pyridoxal 5'-phosphate</name>
        <dbReference type="ChEBI" id="CHEBI:597326"/>
    </cofactor>
</comment>
<dbReference type="Gene3D" id="3.90.1150.10">
    <property type="entry name" value="Aspartate Aminotransferase, domain 1"/>
    <property type="match status" value="1"/>
</dbReference>
<dbReference type="InterPro" id="IPR010977">
    <property type="entry name" value="Aromatic_deC"/>
</dbReference>
<dbReference type="RefSeq" id="WP_380675755.1">
    <property type="nucleotide sequence ID" value="NZ_CP173186.1"/>
</dbReference>
<dbReference type="EMBL" id="JBHLXG010000010">
    <property type="protein sequence ID" value="MFC0227317.1"/>
    <property type="molecule type" value="Genomic_DNA"/>
</dbReference>
<comment type="caution">
    <text evidence="7">The sequence shown here is derived from an EMBL/GenBank/DDBJ whole genome shotgun (WGS) entry which is preliminary data.</text>
</comment>
<reference evidence="7 8" key="1">
    <citation type="submission" date="2024-09" db="EMBL/GenBank/DDBJ databases">
        <authorList>
            <person name="Sun Q."/>
            <person name="Mori K."/>
        </authorList>
    </citation>
    <scope>NUCLEOTIDE SEQUENCE [LARGE SCALE GENOMIC DNA]</scope>
    <source>
        <strain evidence="7 8">CCM 8626</strain>
    </source>
</reference>
<evidence type="ECO:0000256" key="5">
    <source>
        <dbReference type="ARBA" id="ARBA00023239"/>
    </source>
</evidence>